<reference evidence="1" key="1">
    <citation type="submission" date="2019-10" db="EMBL/GenBank/DDBJ databases">
        <authorList>
            <person name="Soares A.E.R."/>
            <person name="Aleixo A."/>
            <person name="Schneider P."/>
            <person name="Miyaki C.Y."/>
            <person name="Schneider M.P."/>
            <person name="Mello C."/>
            <person name="Vasconcelos A.T.R."/>
        </authorList>
    </citation>
    <scope>NUCLEOTIDE SEQUENCE</scope>
    <source>
        <tissue evidence="1">Muscle</tissue>
    </source>
</reference>
<keyword evidence="2" id="KW-1185">Reference proteome</keyword>
<protein>
    <submittedName>
        <fullName evidence="1">Uncharacterized protein</fullName>
    </submittedName>
</protein>
<organism evidence="1 2">
    <name type="scientific">Willisornis vidua</name>
    <name type="common">Xingu scale-backed antbird</name>
    <dbReference type="NCBI Taxonomy" id="1566151"/>
    <lineage>
        <taxon>Eukaryota</taxon>
        <taxon>Metazoa</taxon>
        <taxon>Chordata</taxon>
        <taxon>Craniata</taxon>
        <taxon>Vertebrata</taxon>
        <taxon>Euteleostomi</taxon>
        <taxon>Archelosauria</taxon>
        <taxon>Archosauria</taxon>
        <taxon>Dinosauria</taxon>
        <taxon>Saurischia</taxon>
        <taxon>Theropoda</taxon>
        <taxon>Coelurosauria</taxon>
        <taxon>Aves</taxon>
        <taxon>Neognathae</taxon>
        <taxon>Neoaves</taxon>
        <taxon>Telluraves</taxon>
        <taxon>Australaves</taxon>
        <taxon>Passeriformes</taxon>
        <taxon>Thamnophilidae</taxon>
        <taxon>Willisornis</taxon>
    </lineage>
</organism>
<sequence>MAGCVACQAHGLCHSVPGPGRAGGLCHAMPCQGQAMLVGSAMPCQGQAMLVGSAMPCQSQAVLLDSAVLCQGQAVLVGSAVPCQVQAVLGPGPVGVSAAEPELPPGDVCGASSMSHPTLRLQPHLERAVPRAWHARIQTRGQTLLAPPALVLVLCSWCAEPRAREVEAATTSADHLQGARAAAYPILG</sequence>
<evidence type="ECO:0000313" key="1">
    <source>
        <dbReference type="EMBL" id="KAJ7404856.1"/>
    </source>
</evidence>
<dbReference type="Proteomes" id="UP001145742">
    <property type="component" value="Unassembled WGS sequence"/>
</dbReference>
<gene>
    <name evidence="1" type="ORF">WISP_143109</name>
</gene>
<comment type="caution">
    <text evidence="1">The sequence shown here is derived from an EMBL/GenBank/DDBJ whole genome shotgun (WGS) entry which is preliminary data.</text>
</comment>
<evidence type="ECO:0000313" key="2">
    <source>
        <dbReference type="Proteomes" id="UP001145742"/>
    </source>
</evidence>
<proteinExistence type="predicted"/>
<dbReference type="EMBL" id="WHWB01034743">
    <property type="protein sequence ID" value="KAJ7404856.1"/>
    <property type="molecule type" value="Genomic_DNA"/>
</dbReference>
<name>A0ABQ9CR19_9PASS</name>
<accession>A0ABQ9CR19</accession>